<comment type="subcellular location">
    <subcellularLocation>
        <location evidence="1">Nucleus</location>
    </subcellularLocation>
</comment>
<keyword evidence="3" id="KW-0832">Ubl conjugation</keyword>
<feature type="region of interest" description="Disordered" evidence="8">
    <location>
        <begin position="140"/>
        <end position="160"/>
    </location>
</feature>
<dbReference type="FunFam" id="4.10.280.10:FF:000076">
    <property type="entry name" value="hypoxia-inducible factor 3-alpha isoform X1"/>
    <property type="match status" value="1"/>
</dbReference>
<reference evidence="11" key="1">
    <citation type="submission" date="2019-04" db="EMBL/GenBank/DDBJ databases">
        <title>Genome assembly of Zosterops borbonicus 15179.</title>
        <authorList>
            <person name="Leroy T."/>
            <person name="Anselmetti Y."/>
            <person name="Tilak M.-K."/>
            <person name="Nabholz B."/>
        </authorList>
    </citation>
    <scope>NUCLEOTIDE SEQUENCE</scope>
    <source>
        <strain evidence="11">HGM_15179</strain>
        <tissue evidence="11">Muscle</tissue>
    </source>
</reference>
<evidence type="ECO:0000256" key="2">
    <source>
        <dbReference type="ARBA" id="ARBA00022737"/>
    </source>
</evidence>
<keyword evidence="7" id="KW-0379">Hydroxylation</keyword>
<sequence length="254" mass="27891">MDGRPGPRPTPEGRRERSRDAARCRRSREAEVFGQLALALPFARGVSAHLDKASIMRLTISYLRVQRLLAAGAWAAAAEAVDGFYLQALSGFVMVLSEGGDMIYLSENVSRLLGLSQLELIGHSVFDFVHPCDHEELQDVLSPRQGGPRRGRGERSGRSFSLRMKSTLTGRGRCLNLKAASWKVLHCTGHMRSYPGPGSAEPPLRCLVLICEAIPHPGAIEAPLGSGTVLTRHSMDMKFTYCDDSRHKTPIKFP</sequence>
<evidence type="ECO:0008006" key="13">
    <source>
        <dbReference type="Google" id="ProtNLM"/>
    </source>
</evidence>
<dbReference type="NCBIfam" id="TIGR00229">
    <property type="entry name" value="sensory_box"/>
    <property type="match status" value="1"/>
</dbReference>
<dbReference type="CDD" id="cd00130">
    <property type="entry name" value="PAS"/>
    <property type="match status" value="1"/>
</dbReference>
<dbReference type="SMART" id="SM00353">
    <property type="entry name" value="HLH"/>
    <property type="match status" value="1"/>
</dbReference>
<gene>
    <name evidence="11" type="ORF">HGM15179_019305</name>
</gene>
<dbReference type="FunFam" id="3.30.450.20:FF:000005">
    <property type="entry name" value="Hypoxia-inducible factor 1 subunit alpha"/>
    <property type="match status" value="1"/>
</dbReference>
<evidence type="ECO:0000256" key="1">
    <source>
        <dbReference type="ARBA" id="ARBA00004123"/>
    </source>
</evidence>
<organism evidence="11 12">
    <name type="scientific">Zosterops borbonicus</name>
    <dbReference type="NCBI Taxonomy" id="364589"/>
    <lineage>
        <taxon>Eukaryota</taxon>
        <taxon>Metazoa</taxon>
        <taxon>Chordata</taxon>
        <taxon>Craniata</taxon>
        <taxon>Vertebrata</taxon>
        <taxon>Euteleostomi</taxon>
        <taxon>Archelosauria</taxon>
        <taxon>Archosauria</taxon>
        <taxon>Dinosauria</taxon>
        <taxon>Saurischia</taxon>
        <taxon>Theropoda</taxon>
        <taxon>Coelurosauria</taxon>
        <taxon>Aves</taxon>
        <taxon>Neognathae</taxon>
        <taxon>Neoaves</taxon>
        <taxon>Telluraves</taxon>
        <taxon>Australaves</taxon>
        <taxon>Passeriformes</taxon>
        <taxon>Sylvioidea</taxon>
        <taxon>Zosteropidae</taxon>
        <taxon>Zosterops</taxon>
    </lineage>
</organism>
<dbReference type="GO" id="GO:0000981">
    <property type="term" value="F:DNA-binding transcription factor activity, RNA polymerase II-specific"/>
    <property type="evidence" value="ECO:0007669"/>
    <property type="project" value="TreeGrafter"/>
</dbReference>
<keyword evidence="2" id="KW-0677">Repeat</keyword>
<dbReference type="Gene3D" id="4.10.280.10">
    <property type="entry name" value="Helix-loop-helix DNA-binding domain"/>
    <property type="match status" value="1"/>
</dbReference>
<dbReference type="InterPro" id="IPR000014">
    <property type="entry name" value="PAS"/>
</dbReference>
<feature type="domain" description="BHLH" evidence="10">
    <location>
        <begin position="13"/>
        <end position="66"/>
    </location>
</feature>
<evidence type="ECO:0000259" key="10">
    <source>
        <dbReference type="PROSITE" id="PS50888"/>
    </source>
</evidence>
<evidence type="ECO:0000313" key="11">
    <source>
        <dbReference type="EMBL" id="TRZ07798.1"/>
    </source>
</evidence>
<dbReference type="SUPFAM" id="SSF47459">
    <property type="entry name" value="HLH, helix-loop-helix DNA-binding domain"/>
    <property type="match status" value="1"/>
</dbReference>
<evidence type="ECO:0000256" key="5">
    <source>
        <dbReference type="ARBA" id="ARBA00023163"/>
    </source>
</evidence>
<dbReference type="PROSITE" id="PS50888">
    <property type="entry name" value="BHLH"/>
    <property type="match status" value="1"/>
</dbReference>
<dbReference type="AlphaFoldDB" id="A0A8K1DB39"/>
<dbReference type="PANTHER" id="PTHR23043">
    <property type="entry name" value="HYPOXIA-INDUCIBLE FACTOR 1 ALPHA"/>
    <property type="match status" value="1"/>
</dbReference>
<dbReference type="PANTHER" id="PTHR23043:SF18">
    <property type="entry name" value="HYPOXIA-INDUCIBLE FACTOR 3-ALPHA"/>
    <property type="match status" value="1"/>
</dbReference>
<dbReference type="GO" id="GO:0071456">
    <property type="term" value="P:cellular response to hypoxia"/>
    <property type="evidence" value="ECO:0007669"/>
    <property type="project" value="TreeGrafter"/>
</dbReference>
<dbReference type="SMART" id="SM00091">
    <property type="entry name" value="PAS"/>
    <property type="match status" value="1"/>
</dbReference>
<evidence type="ECO:0000313" key="12">
    <source>
        <dbReference type="Proteomes" id="UP000796761"/>
    </source>
</evidence>
<dbReference type="GO" id="GO:0005634">
    <property type="term" value="C:nucleus"/>
    <property type="evidence" value="ECO:0007669"/>
    <property type="project" value="UniProtKB-SubCell"/>
</dbReference>
<dbReference type="EMBL" id="SWJQ01001623">
    <property type="protein sequence ID" value="TRZ07798.1"/>
    <property type="molecule type" value="Genomic_DNA"/>
</dbReference>
<feature type="domain" description="PAS" evidence="9">
    <location>
        <begin position="86"/>
        <end position="141"/>
    </location>
</feature>
<accession>A0A8K1DB39</accession>
<keyword evidence="5" id="KW-0804">Transcription</keyword>
<dbReference type="OrthoDB" id="6021714at2759"/>
<evidence type="ECO:0000256" key="6">
    <source>
        <dbReference type="ARBA" id="ARBA00023242"/>
    </source>
</evidence>
<keyword evidence="6" id="KW-0539">Nucleus</keyword>
<proteinExistence type="predicted"/>
<dbReference type="Gene3D" id="3.30.450.20">
    <property type="entry name" value="PAS domain"/>
    <property type="match status" value="1"/>
</dbReference>
<dbReference type="GO" id="GO:0046983">
    <property type="term" value="F:protein dimerization activity"/>
    <property type="evidence" value="ECO:0007669"/>
    <property type="project" value="InterPro"/>
</dbReference>
<dbReference type="PROSITE" id="PS50112">
    <property type="entry name" value="PAS"/>
    <property type="match status" value="1"/>
</dbReference>
<comment type="caution">
    <text evidence="11">The sequence shown here is derived from an EMBL/GenBank/DDBJ whole genome shotgun (WGS) entry which is preliminary data.</text>
</comment>
<keyword evidence="12" id="KW-1185">Reference proteome</keyword>
<dbReference type="InterPro" id="IPR035965">
    <property type="entry name" value="PAS-like_dom_sf"/>
</dbReference>
<dbReference type="Proteomes" id="UP000796761">
    <property type="component" value="Unassembled WGS sequence"/>
</dbReference>
<feature type="region of interest" description="Disordered" evidence="8">
    <location>
        <begin position="1"/>
        <end position="21"/>
    </location>
</feature>
<name>A0A8K1DB39_9PASS</name>
<evidence type="ECO:0000256" key="3">
    <source>
        <dbReference type="ARBA" id="ARBA00022843"/>
    </source>
</evidence>
<keyword evidence="4" id="KW-0805">Transcription regulation</keyword>
<dbReference type="InterPro" id="IPR013767">
    <property type="entry name" value="PAS_fold"/>
</dbReference>
<dbReference type="InterPro" id="IPR011598">
    <property type="entry name" value="bHLH_dom"/>
</dbReference>
<evidence type="ECO:0000259" key="9">
    <source>
        <dbReference type="PROSITE" id="PS50112"/>
    </source>
</evidence>
<evidence type="ECO:0000256" key="8">
    <source>
        <dbReference type="SAM" id="MobiDB-lite"/>
    </source>
</evidence>
<dbReference type="Pfam" id="PF23171">
    <property type="entry name" value="bHLH_HIF1A"/>
    <property type="match status" value="1"/>
</dbReference>
<dbReference type="GO" id="GO:0000977">
    <property type="term" value="F:RNA polymerase II transcription regulatory region sequence-specific DNA binding"/>
    <property type="evidence" value="ECO:0007669"/>
    <property type="project" value="TreeGrafter"/>
</dbReference>
<evidence type="ECO:0000256" key="4">
    <source>
        <dbReference type="ARBA" id="ARBA00023015"/>
    </source>
</evidence>
<dbReference type="Pfam" id="PF00989">
    <property type="entry name" value="PAS"/>
    <property type="match status" value="1"/>
</dbReference>
<evidence type="ECO:0000256" key="7">
    <source>
        <dbReference type="ARBA" id="ARBA00023278"/>
    </source>
</evidence>
<dbReference type="SUPFAM" id="SSF55785">
    <property type="entry name" value="PYP-like sensor domain (PAS domain)"/>
    <property type="match status" value="1"/>
</dbReference>
<protein>
    <recommendedName>
        <fullName evidence="13">Hypoxia-inducible factor 3-alpha</fullName>
    </recommendedName>
</protein>
<dbReference type="InterPro" id="IPR036638">
    <property type="entry name" value="HLH_DNA-bd_sf"/>
</dbReference>